<feature type="domain" description="Nucleotidyl transferase" evidence="1">
    <location>
        <begin position="17"/>
        <end position="285"/>
    </location>
</feature>
<dbReference type="AlphaFoldDB" id="A0A9Q3S2B4"/>
<dbReference type="EMBL" id="JAHVKP010000001">
    <property type="protein sequence ID" value="MBY6218661.1"/>
    <property type="molecule type" value="Genomic_DNA"/>
</dbReference>
<dbReference type="Gene3D" id="3.90.550.10">
    <property type="entry name" value="Spore Coat Polysaccharide Biosynthesis Protein SpsA, Chain A"/>
    <property type="match status" value="1"/>
</dbReference>
<dbReference type="InterPro" id="IPR049577">
    <property type="entry name" value="GMPP_N"/>
</dbReference>
<proteinExistence type="predicted"/>
<dbReference type="Pfam" id="PF00483">
    <property type="entry name" value="NTP_transferase"/>
    <property type="match status" value="1"/>
</dbReference>
<comment type="caution">
    <text evidence="3">The sequence shown here is derived from an EMBL/GenBank/DDBJ whole genome shotgun (WGS) entry which is preliminary data.</text>
</comment>
<accession>A0A9Q3S2B4</accession>
<dbReference type="GO" id="GO:0004475">
    <property type="term" value="F:mannose-1-phosphate guanylyltransferase (GTP) activity"/>
    <property type="evidence" value="ECO:0007669"/>
    <property type="project" value="InterPro"/>
</dbReference>
<organism evidence="3 4">
    <name type="scientific">Qipengyuania aquimaris</name>
    <dbReference type="NCBI Taxonomy" id="255984"/>
    <lineage>
        <taxon>Bacteria</taxon>
        <taxon>Pseudomonadati</taxon>
        <taxon>Pseudomonadota</taxon>
        <taxon>Alphaproteobacteria</taxon>
        <taxon>Sphingomonadales</taxon>
        <taxon>Erythrobacteraceae</taxon>
        <taxon>Qipengyuania</taxon>
    </lineage>
</organism>
<dbReference type="Pfam" id="PF22640">
    <property type="entry name" value="ManC_GMP_beta-helix"/>
    <property type="match status" value="1"/>
</dbReference>
<gene>
    <name evidence="3" type="ORF">KUV31_09955</name>
</gene>
<dbReference type="SUPFAM" id="SSF53448">
    <property type="entry name" value="Nucleotide-diphospho-sugar transferases"/>
    <property type="match status" value="1"/>
</dbReference>
<dbReference type="InterPro" id="IPR029044">
    <property type="entry name" value="Nucleotide-diphossugar_trans"/>
</dbReference>
<dbReference type="PANTHER" id="PTHR46390:SF1">
    <property type="entry name" value="MANNOSE-1-PHOSPHATE GUANYLYLTRANSFERASE"/>
    <property type="match status" value="1"/>
</dbReference>
<evidence type="ECO:0000259" key="2">
    <source>
        <dbReference type="Pfam" id="PF22640"/>
    </source>
</evidence>
<dbReference type="Proteomes" id="UP000824927">
    <property type="component" value="Unassembled WGS sequence"/>
</dbReference>
<feature type="domain" description="MannoseP isomerase/GMP-like beta-helix" evidence="2">
    <location>
        <begin position="300"/>
        <end position="345"/>
    </location>
</feature>
<sequence>MEGPESLPNKELQMIQPVVLCGGSGTRLWPLSRPDRPKPFLPLLGERTLFQQTLDRTADRSRFSDPIIVAGGAHTRMIADQAGPHHLIVEPDAKNTAPAIALAAARVPRETVLLVCPSDHHIGDEVAFLEGIEAAKTLAEQGMLVCFGIAPDRPETGYGYIERGEALETGHVVSRFVEKPDSEAAERYLASGKFVWNGGIFLFRAGDYLDELAKHRPEMATLVDEAVAGGRSEGDTFYPGAAPFGEISSESVDYAVMEATERAAVVSADMGWSDIGDWNALMLAREAAGLDLCASGTQSVEAGGIMTVSDGPQISVVGLNDVIVVADGDEVLVLSRDAAQSVRQLKPADRT</sequence>
<dbReference type="InterPro" id="IPR051161">
    <property type="entry name" value="Mannose-6P_isomerase_type2"/>
</dbReference>
<evidence type="ECO:0000259" key="1">
    <source>
        <dbReference type="Pfam" id="PF00483"/>
    </source>
</evidence>
<evidence type="ECO:0000313" key="4">
    <source>
        <dbReference type="Proteomes" id="UP000824927"/>
    </source>
</evidence>
<dbReference type="InterPro" id="IPR054566">
    <property type="entry name" value="ManC/GMP-like_b-helix"/>
</dbReference>
<dbReference type="InterPro" id="IPR005835">
    <property type="entry name" value="NTP_transferase_dom"/>
</dbReference>
<evidence type="ECO:0000313" key="3">
    <source>
        <dbReference type="EMBL" id="MBY6218661.1"/>
    </source>
</evidence>
<reference evidence="3" key="1">
    <citation type="submission" date="2021-06" db="EMBL/GenBank/DDBJ databases">
        <title>50 bacteria genomes isolated from Dapeng, Shenzhen, China.</title>
        <authorList>
            <person name="Zheng W."/>
            <person name="Yu S."/>
            <person name="Huang Y."/>
        </authorList>
    </citation>
    <scope>NUCLEOTIDE SEQUENCE</scope>
    <source>
        <strain evidence="3">DP4N28-2</strain>
    </source>
</reference>
<protein>
    <submittedName>
        <fullName evidence="3">NTP transferase domain-containing protein</fullName>
    </submittedName>
</protein>
<dbReference type="CDD" id="cd02509">
    <property type="entry name" value="GDP-M1P_Guanylyltransferase"/>
    <property type="match status" value="1"/>
</dbReference>
<dbReference type="PANTHER" id="PTHR46390">
    <property type="entry name" value="MANNOSE-1-PHOSPHATE GUANYLYLTRANSFERASE"/>
    <property type="match status" value="1"/>
</dbReference>
<keyword evidence="3" id="KW-0808">Transferase</keyword>
<dbReference type="GO" id="GO:0009298">
    <property type="term" value="P:GDP-mannose biosynthetic process"/>
    <property type="evidence" value="ECO:0007669"/>
    <property type="project" value="TreeGrafter"/>
</dbReference>
<name>A0A9Q3S2B4_9SPHN</name>
<dbReference type="SUPFAM" id="SSF159283">
    <property type="entry name" value="Guanosine diphospho-D-mannose pyrophosphorylase/mannose-6-phosphate isomerase linker domain"/>
    <property type="match status" value="1"/>
</dbReference>